<dbReference type="GO" id="GO:0016787">
    <property type="term" value="F:hydrolase activity"/>
    <property type="evidence" value="ECO:0007669"/>
    <property type="project" value="UniProtKB-KW"/>
</dbReference>
<feature type="domain" description="Sialate O-acetylesterase" evidence="3">
    <location>
        <begin position="27"/>
        <end position="282"/>
    </location>
</feature>
<feature type="region of interest" description="Disordered" evidence="2">
    <location>
        <begin position="283"/>
        <end position="303"/>
    </location>
</feature>
<dbReference type="InterPro" id="IPR036514">
    <property type="entry name" value="SGNH_hydro_sf"/>
</dbReference>
<dbReference type="Pfam" id="PF03629">
    <property type="entry name" value="SASA"/>
    <property type="match status" value="1"/>
</dbReference>
<gene>
    <name evidence="4" type="ORF">METZ01_LOCUS276220</name>
</gene>
<accession>A0A382KH19</accession>
<evidence type="ECO:0000256" key="2">
    <source>
        <dbReference type="SAM" id="MobiDB-lite"/>
    </source>
</evidence>
<name>A0A382KH19_9ZZZZ</name>
<evidence type="ECO:0000256" key="1">
    <source>
        <dbReference type="ARBA" id="ARBA00022801"/>
    </source>
</evidence>
<feature type="non-terminal residue" evidence="4">
    <location>
        <position position="303"/>
    </location>
</feature>
<dbReference type="InterPro" id="IPR052940">
    <property type="entry name" value="Carb_Esterase_6"/>
</dbReference>
<organism evidence="4">
    <name type="scientific">marine metagenome</name>
    <dbReference type="NCBI Taxonomy" id="408172"/>
    <lineage>
        <taxon>unclassified sequences</taxon>
        <taxon>metagenomes</taxon>
        <taxon>ecological metagenomes</taxon>
    </lineage>
</organism>
<keyword evidence="1" id="KW-0378">Hydrolase</keyword>
<dbReference type="AlphaFoldDB" id="A0A382KH19"/>
<evidence type="ECO:0000313" key="4">
    <source>
        <dbReference type="EMBL" id="SVC23366.1"/>
    </source>
</evidence>
<dbReference type="SUPFAM" id="SSF52266">
    <property type="entry name" value="SGNH hydrolase"/>
    <property type="match status" value="1"/>
</dbReference>
<dbReference type="EMBL" id="UINC01080436">
    <property type="protein sequence ID" value="SVC23366.1"/>
    <property type="molecule type" value="Genomic_DNA"/>
</dbReference>
<reference evidence="4" key="1">
    <citation type="submission" date="2018-05" db="EMBL/GenBank/DDBJ databases">
        <authorList>
            <person name="Lanie J.A."/>
            <person name="Ng W.-L."/>
            <person name="Kazmierczak K.M."/>
            <person name="Andrzejewski T.M."/>
            <person name="Davidsen T.M."/>
            <person name="Wayne K.J."/>
            <person name="Tettelin H."/>
            <person name="Glass J.I."/>
            <person name="Rusch D."/>
            <person name="Podicherti R."/>
            <person name="Tsui H.-C.T."/>
            <person name="Winkler M.E."/>
        </authorList>
    </citation>
    <scope>NUCLEOTIDE SEQUENCE</scope>
</reference>
<proteinExistence type="predicted"/>
<dbReference type="PANTHER" id="PTHR31988:SF19">
    <property type="entry name" value="9-O-ACETYL-N-ACETYLNEURAMINIC ACID DEACETYLASE-RELATED"/>
    <property type="match status" value="1"/>
</dbReference>
<dbReference type="Gene3D" id="3.40.50.1110">
    <property type="entry name" value="SGNH hydrolase"/>
    <property type="match status" value="1"/>
</dbReference>
<evidence type="ECO:0000259" key="3">
    <source>
        <dbReference type="Pfam" id="PF03629"/>
    </source>
</evidence>
<sequence>MKTIMAKLILILLFVNLVVSSNAAKTVKVFLLAGQSNMEGQGVVDLDHPKYYNGGKGILNRVMADPAKAKRYAHLKDKEGKWMTRNDAFIRFRNKQGVMAGGVSIGFTGYGSDKSRHHIGPELQIGHRLGDHFKEPVLLIKTAWGGKSLFKDFRPPSAGGETGAYYEKMLEEVAEALANFEKEFPALKGHKPEWAGFVWFQGWNDMFNKEALAQYEENLVHLIQDLRKELKNPKLPVIIGELGNGGPKAGANMLAIRAAQKAAAERKEFKGSVKFVSTTDFARPKEQSPNMGHGHHCFGNAES</sequence>
<dbReference type="PANTHER" id="PTHR31988">
    <property type="entry name" value="ESTERASE, PUTATIVE (DUF303)-RELATED"/>
    <property type="match status" value="1"/>
</dbReference>
<protein>
    <recommendedName>
        <fullName evidence="3">Sialate O-acetylesterase domain-containing protein</fullName>
    </recommendedName>
</protein>
<dbReference type="InterPro" id="IPR005181">
    <property type="entry name" value="SASA"/>
</dbReference>